<dbReference type="GO" id="GO:0070260">
    <property type="term" value="F:5'-tyrosyl-DNA phosphodiesterase activity"/>
    <property type="evidence" value="ECO:0007669"/>
    <property type="project" value="TreeGrafter"/>
</dbReference>
<dbReference type="Gene3D" id="3.60.10.10">
    <property type="entry name" value="Endonuclease/exonuclease/phosphatase"/>
    <property type="match status" value="1"/>
</dbReference>
<accession>A0A166DSF3</accession>
<dbReference type="GO" id="GO:0004518">
    <property type="term" value="F:nuclease activity"/>
    <property type="evidence" value="ECO:0007669"/>
    <property type="project" value="UniProtKB-KW"/>
</dbReference>
<dbReference type="InterPro" id="IPR005135">
    <property type="entry name" value="Endo/exonuclease/phosphatase"/>
</dbReference>
<dbReference type="Pfam" id="PF03372">
    <property type="entry name" value="Exo_endo_phos"/>
    <property type="match status" value="1"/>
</dbReference>
<evidence type="ECO:0000256" key="4">
    <source>
        <dbReference type="ARBA" id="ARBA00022722"/>
    </source>
</evidence>
<evidence type="ECO:0000256" key="3">
    <source>
        <dbReference type="ARBA" id="ARBA00004322"/>
    </source>
</evidence>
<comment type="cofactor">
    <cofactor evidence="2">
        <name>Mg(2+)</name>
        <dbReference type="ChEBI" id="CHEBI:18420"/>
    </cofactor>
</comment>
<dbReference type="GO" id="GO:0005737">
    <property type="term" value="C:cytoplasm"/>
    <property type="evidence" value="ECO:0007669"/>
    <property type="project" value="TreeGrafter"/>
</dbReference>
<name>A0A166DSF3_9AGAM</name>
<dbReference type="GO" id="GO:0003697">
    <property type="term" value="F:single-stranded DNA binding"/>
    <property type="evidence" value="ECO:0007669"/>
    <property type="project" value="TreeGrafter"/>
</dbReference>
<evidence type="ECO:0000259" key="11">
    <source>
        <dbReference type="Pfam" id="PF03372"/>
    </source>
</evidence>
<keyword evidence="8" id="KW-0460">Magnesium</keyword>
<dbReference type="InterPro" id="IPR051547">
    <property type="entry name" value="TDP2-like"/>
</dbReference>
<reference evidence="12" key="1">
    <citation type="journal article" date="2016" name="Mol. Biol. Evol.">
        <title>Comparative Genomics of Early-Diverging Mushroom-Forming Fungi Provides Insights into the Origins of Lignocellulose Decay Capabilities.</title>
        <authorList>
            <person name="Nagy L.G."/>
            <person name="Riley R."/>
            <person name="Tritt A."/>
            <person name="Adam C."/>
            <person name="Daum C."/>
            <person name="Floudas D."/>
            <person name="Sun H."/>
            <person name="Yadav J.S."/>
            <person name="Pangilinan J."/>
            <person name="Larsson K.H."/>
            <person name="Matsuura K."/>
            <person name="Barry K."/>
            <person name="Labutti K."/>
            <person name="Kuo R."/>
            <person name="Ohm R.A."/>
            <person name="Bhattacharya S.S."/>
            <person name="Shirouzu T."/>
            <person name="Yoshinaga Y."/>
            <person name="Martin F.M."/>
            <person name="Grigoriev I.V."/>
            <person name="Hibbett D.S."/>
        </authorList>
    </citation>
    <scope>NUCLEOTIDE SEQUENCE [LARGE SCALE GENOMIC DNA]</scope>
    <source>
        <strain evidence="12">CBS 109695</strain>
    </source>
</reference>
<evidence type="ECO:0000256" key="8">
    <source>
        <dbReference type="ARBA" id="ARBA00022842"/>
    </source>
</evidence>
<evidence type="ECO:0000256" key="9">
    <source>
        <dbReference type="ARBA" id="ARBA00023204"/>
    </source>
</evidence>
<proteinExistence type="predicted"/>
<dbReference type="OrthoDB" id="9975959at2759"/>
<dbReference type="InterPro" id="IPR036691">
    <property type="entry name" value="Endo/exonu/phosph_ase_sf"/>
</dbReference>
<sequence>MLRMYTRLSTPLITPRSGAKLGVKARTKTQQISLLQLNVWFAPLKDPKSEFKAYRTKAALDHLSKCNPNVICLQEVTQPFWNALLNYSFFRDDFSFTDFPDHLRRTSTPHSPHTYGVLVAVRNSLLGLGSCAWEQDLPTHMGRRMVGVDVVSPHGGPPLRIGTCHFESLWSSLETRKAQFEICTSLISPNGGPSIFYGDTNITGVKEVAPPFDAGLKDARNVMHPAVKLNPHVKGATLIFSITFRWLNHPPTIWQVMHKGES</sequence>
<organism evidence="12">
    <name type="scientific">Athelia psychrophila</name>
    <dbReference type="NCBI Taxonomy" id="1759441"/>
    <lineage>
        <taxon>Eukaryota</taxon>
        <taxon>Fungi</taxon>
        <taxon>Dikarya</taxon>
        <taxon>Basidiomycota</taxon>
        <taxon>Agaricomycotina</taxon>
        <taxon>Agaricomycetes</taxon>
        <taxon>Agaricomycetidae</taxon>
        <taxon>Atheliales</taxon>
        <taxon>Atheliaceae</taxon>
        <taxon>Athelia</taxon>
    </lineage>
</organism>
<dbReference type="EMBL" id="KV417609">
    <property type="protein sequence ID" value="KZP15021.1"/>
    <property type="molecule type" value="Genomic_DNA"/>
</dbReference>
<dbReference type="SUPFAM" id="SSF56219">
    <property type="entry name" value="DNase I-like"/>
    <property type="match status" value="1"/>
</dbReference>
<evidence type="ECO:0000256" key="6">
    <source>
        <dbReference type="ARBA" id="ARBA00022763"/>
    </source>
</evidence>
<keyword evidence="10" id="KW-0539">Nucleus</keyword>
<evidence type="ECO:0000256" key="1">
    <source>
        <dbReference type="ARBA" id="ARBA00001936"/>
    </source>
</evidence>
<evidence type="ECO:0000256" key="2">
    <source>
        <dbReference type="ARBA" id="ARBA00001946"/>
    </source>
</evidence>
<keyword evidence="7" id="KW-0378">Hydrolase</keyword>
<gene>
    <name evidence="12" type="ORF">FIBSPDRAFT_959161</name>
</gene>
<dbReference type="PANTHER" id="PTHR15822:SF4">
    <property type="entry name" value="TYROSYL-DNA PHOSPHODIESTERASE 2"/>
    <property type="match status" value="1"/>
</dbReference>
<evidence type="ECO:0000256" key="5">
    <source>
        <dbReference type="ARBA" id="ARBA00022723"/>
    </source>
</evidence>
<comment type="cofactor">
    <cofactor evidence="1">
        <name>Mn(2+)</name>
        <dbReference type="ChEBI" id="CHEBI:29035"/>
    </cofactor>
</comment>
<evidence type="ECO:0000256" key="7">
    <source>
        <dbReference type="ARBA" id="ARBA00022801"/>
    </source>
</evidence>
<comment type="subcellular location">
    <subcellularLocation>
        <location evidence="3">Nucleus</location>
        <location evidence="3">PML body</location>
    </subcellularLocation>
</comment>
<keyword evidence="5" id="KW-0479">Metal-binding</keyword>
<protein>
    <recommendedName>
        <fullName evidence="11">Endonuclease/exonuclease/phosphatase domain-containing protein</fullName>
    </recommendedName>
</protein>
<dbReference type="AlphaFoldDB" id="A0A166DSF3"/>
<feature type="domain" description="Endonuclease/exonuclease/phosphatase" evidence="11">
    <location>
        <begin position="35"/>
        <end position="251"/>
    </location>
</feature>
<dbReference type="PANTHER" id="PTHR15822">
    <property type="entry name" value="TRAF AND TNF RECEPTOR-ASSOCIATED PROTEIN"/>
    <property type="match status" value="1"/>
</dbReference>
<evidence type="ECO:0000313" key="12">
    <source>
        <dbReference type="EMBL" id="KZP15021.1"/>
    </source>
</evidence>
<keyword evidence="4" id="KW-0540">Nuclease</keyword>
<evidence type="ECO:0000256" key="10">
    <source>
        <dbReference type="ARBA" id="ARBA00023242"/>
    </source>
</evidence>
<dbReference type="GO" id="GO:0046872">
    <property type="term" value="F:metal ion binding"/>
    <property type="evidence" value="ECO:0007669"/>
    <property type="project" value="UniProtKB-KW"/>
</dbReference>
<dbReference type="GO" id="GO:0006302">
    <property type="term" value="P:double-strand break repair"/>
    <property type="evidence" value="ECO:0007669"/>
    <property type="project" value="TreeGrafter"/>
</dbReference>
<keyword evidence="9" id="KW-0234">DNA repair</keyword>
<keyword evidence="6" id="KW-0227">DNA damage</keyword>